<keyword evidence="3" id="KW-1185">Reference proteome</keyword>
<name>A0A072TIZ7_MEDTR</name>
<dbReference type="Proteomes" id="UP000002051">
    <property type="component" value="Unassembled WGS sequence"/>
</dbReference>
<organism evidence="1 3">
    <name type="scientific">Medicago truncatula</name>
    <name type="common">Barrel medic</name>
    <name type="synonym">Medicago tribuloides</name>
    <dbReference type="NCBI Taxonomy" id="3880"/>
    <lineage>
        <taxon>Eukaryota</taxon>
        <taxon>Viridiplantae</taxon>
        <taxon>Streptophyta</taxon>
        <taxon>Embryophyta</taxon>
        <taxon>Tracheophyta</taxon>
        <taxon>Spermatophyta</taxon>
        <taxon>Magnoliopsida</taxon>
        <taxon>eudicotyledons</taxon>
        <taxon>Gunneridae</taxon>
        <taxon>Pentapetalae</taxon>
        <taxon>rosids</taxon>
        <taxon>fabids</taxon>
        <taxon>Fabales</taxon>
        <taxon>Fabaceae</taxon>
        <taxon>Papilionoideae</taxon>
        <taxon>50 kb inversion clade</taxon>
        <taxon>NPAAA clade</taxon>
        <taxon>Hologalegina</taxon>
        <taxon>IRL clade</taxon>
        <taxon>Trifolieae</taxon>
        <taxon>Medicago</taxon>
    </lineage>
</organism>
<dbReference type="EnsemblPlants" id="KEH17201">
    <property type="protein sequence ID" value="KEH17201"/>
    <property type="gene ID" value="MTR_0032s0070"/>
</dbReference>
<proteinExistence type="predicted"/>
<dbReference type="HOGENOM" id="CLU_2486857_0_0_1"/>
<protein>
    <submittedName>
        <fullName evidence="1 2">Uncharacterized protein</fullName>
    </submittedName>
</protein>
<sequence>MIIVCINATINYRSPTHTHLSVKAIKCASGKNIIIKMNITTIPYFIQQLDDDDDEYRTLILGQYFKIYFPDRWRISLNAAKIRSPTA</sequence>
<reference evidence="2" key="3">
    <citation type="submission" date="2015-06" db="UniProtKB">
        <authorList>
            <consortium name="EnsemblPlants"/>
        </authorList>
    </citation>
    <scope>IDENTIFICATION</scope>
    <source>
        <strain evidence="2">cv. Jemalong A17</strain>
    </source>
</reference>
<reference evidence="1 3" key="2">
    <citation type="journal article" date="2014" name="BMC Genomics">
        <title>An improved genome release (version Mt4.0) for the model legume Medicago truncatula.</title>
        <authorList>
            <person name="Tang H."/>
            <person name="Krishnakumar V."/>
            <person name="Bidwell S."/>
            <person name="Rosen B."/>
            <person name="Chan A."/>
            <person name="Zhou S."/>
            <person name="Gentzbittel L."/>
            <person name="Childs K.L."/>
            <person name="Yandell M."/>
            <person name="Gundlach H."/>
            <person name="Mayer K.F."/>
            <person name="Schwartz D.C."/>
            <person name="Town C.D."/>
        </authorList>
    </citation>
    <scope>GENOME REANNOTATION</scope>
    <source>
        <strain evidence="1">A17</strain>
        <strain evidence="2 3">cv. Jemalong A17</strain>
    </source>
</reference>
<accession>A0A072TIZ7</accession>
<reference evidence="1 3" key="1">
    <citation type="journal article" date="2011" name="Nature">
        <title>The Medicago genome provides insight into the evolution of rhizobial symbioses.</title>
        <authorList>
            <person name="Young N.D."/>
            <person name="Debelle F."/>
            <person name="Oldroyd G.E."/>
            <person name="Geurts R."/>
            <person name="Cannon S.B."/>
            <person name="Udvardi M.K."/>
            <person name="Benedito V.A."/>
            <person name="Mayer K.F."/>
            <person name="Gouzy J."/>
            <person name="Schoof H."/>
            <person name="Van de Peer Y."/>
            <person name="Proost S."/>
            <person name="Cook D.R."/>
            <person name="Meyers B.C."/>
            <person name="Spannagl M."/>
            <person name="Cheung F."/>
            <person name="De Mita S."/>
            <person name="Krishnakumar V."/>
            <person name="Gundlach H."/>
            <person name="Zhou S."/>
            <person name="Mudge J."/>
            <person name="Bharti A.K."/>
            <person name="Murray J.D."/>
            <person name="Naoumkina M.A."/>
            <person name="Rosen B."/>
            <person name="Silverstein K.A."/>
            <person name="Tang H."/>
            <person name="Rombauts S."/>
            <person name="Zhao P.X."/>
            <person name="Zhou P."/>
            <person name="Barbe V."/>
            <person name="Bardou P."/>
            <person name="Bechner M."/>
            <person name="Bellec A."/>
            <person name="Berger A."/>
            <person name="Berges H."/>
            <person name="Bidwell S."/>
            <person name="Bisseling T."/>
            <person name="Choisne N."/>
            <person name="Couloux A."/>
            <person name="Denny R."/>
            <person name="Deshpande S."/>
            <person name="Dai X."/>
            <person name="Doyle J.J."/>
            <person name="Dudez A.M."/>
            <person name="Farmer A.D."/>
            <person name="Fouteau S."/>
            <person name="Franken C."/>
            <person name="Gibelin C."/>
            <person name="Gish J."/>
            <person name="Goldstein S."/>
            <person name="Gonzalez A.J."/>
            <person name="Green P.J."/>
            <person name="Hallab A."/>
            <person name="Hartog M."/>
            <person name="Hua A."/>
            <person name="Humphray S.J."/>
            <person name="Jeong D.H."/>
            <person name="Jing Y."/>
            <person name="Jocker A."/>
            <person name="Kenton S.M."/>
            <person name="Kim D.J."/>
            <person name="Klee K."/>
            <person name="Lai H."/>
            <person name="Lang C."/>
            <person name="Lin S."/>
            <person name="Macmil S.L."/>
            <person name="Magdelenat G."/>
            <person name="Matthews L."/>
            <person name="McCorrison J."/>
            <person name="Monaghan E.L."/>
            <person name="Mun J.H."/>
            <person name="Najar F.Z."/>
            <person name="Nicholson C."/>
            <person name="Noirot C."/>
            <person name="O'Bleness M."/>
            <person name="Paule C.R."/>
            <person name="Poulain J."/>
            <person name="Prion F."/>
            <person name="Qin B."/>
            <person name="Qu C."/>
            <person name="Retzel E.F."/>
            <person name="Riddle C."/>
            <person name="Sallet E."/>
            <person name="Samain S."/>
            <person name="Samson N."/>
            <person name="Sanders I."/>
            <person name="Saurat O."/>
            <person name="Scarpelli C."/>
            <person name="Schiex T."/>
            <person name="Segurens B."/>
            <person name="Severin A.J."/>
            <person name="Sherrier D.J."/>
            <person name="Shi R."/>
            <person name="Sims S."/>
            <person name="Singer S.R."/>
            <person name="Sinharoy S."/>
            <person name="Sterck L."/>
            <person name="Viollet A."/>
            <person name="Wang B.B."/>
            <person name="Wang K."/>
            <person name="Wang M."/>
            <person name="Wang X."/>
            <person name="Warfsmann J."/>
            <person name="Weissenbach J."/>
            <person name="White D.D."/>
            <person name="White J.D."/>
            <person name="Wiley G.B."/>
            <person name="Wincker P."/>
            <person name="Xing Y."/>
            <person name="Yang L."/>
            <person name="Yao Z."/>
            <person name="Ying F."/>
            <person name="Zhai J."/>
            <person name="Zhou L."/>
            <person name="Zuber A."/>
            <person name="Denarie J."/>
            <person name="Dixon R.A."/>
            <person name="May G.D."/>
            <person name="Schwartz D.C."/>
            <person name="Rogers J."/>
            <person name="Quetier F."/>
            <person name="Town C.D."/>
            <person name="Roe B.A."/>
        </authorList>
    </citation>
    <scope>NUCLEOTIDE SEQUENCE [LARGE SCALE GENOMIC DNA]</scope>
    <source>
        <strain evidence="1">A17</strain>
        <strain evidence="2 3">cv. Jemalong A17</strain>
    </source>
</reference>
<evidence type="ECO:0000313" key="3">
    <source>
        <dbReference type="Proteomes" id="UP000002051"/>
    </source>
</evidence>
<evidence type="ECO:0000313" key="2">
    <source>
        <dbReference type="EnsemblPlants" id="KEH17201"/>
    </source>
</evidence>
<evidence type="ECO:0000313" key="1">
    <source>
        <dbReference type="EMBL" id="KEH17201.1"/>
    </source>
</evidence>
<gene>
    <name evidence="1" type="ORF">MTR_0032s0070</name>
</gene>
<dbReference type="AlphaFoldDB" id="A0A072TIZ7"/>
<dbReference type="EMBL" id="KL402757">
    <property type="protein sequence ID" value="KEH17201.1"/>
    <property type="molecule type" value="Genomic_DNA"/>
</dbReference>